<dbReference type="EMBL" id="CM004396">
    <property type="protein sequence ID" value="KAG8645537.1"/>
    <property type="molecule type" value="Genomic_DNA"/>
</dbReference>
<accession>A0ACB7GZI5</accession>
<evidence type="ECO:0000313" key="1">
    <source>
        <dbReference type="EMBL" id="KAG8645537.1"/>
    </source>
</evidence>
<organism evidence="1 2">
    <name type="scientific">Manihot esculenta</name>
    <name type="common">Cassava</name>
    <name type="synonym">Jatropha manihot</name>
    <dbReference type="NCBI Taxonomy" id="3983"/>
    <lineage>
        <taxon>Eukaryota</taxon>
        <taxon>Viridiplantae</taxon>
        <taxon>Streptophyta</taxon>
        <taxon>Embryophyta</taxon>
        <taxon>Tracheophyta</taxon>
        <taxon>Spermatophyta</taxon>
        <taxon>Magnoliopsida</taxon>
        <taxon>eudicotyledons</taxon>
        <taxon>Gunneridae</taxon>
        <taxon>Pentapetalae</taxon>
        <taxon>rosids</taxon>
        <taxon>fabids</taxon>
        <taxon>Malpighiales</taxon>
        <taxon>Euphorbiaceae</taxon>
        <taxon>Crotonoideae</taxon>
        <taxon>Manihoteae</taxon>
        <taxon>Manihot</taxon>
    </lineage>
</organism>
<sequence length="65" mass="7352">MKEKTHFNFRVFNKQFLGLVAISNTFEIVKNSNDSTRVRIRASNGFFLQVKTEELLTADNAGGSN</sequence>
<protein>
    <submittedName>
        <fullName evidence="1">Uncharacterized protein</fullName>
    </submittedName>
</protein>
<name>A0ACB7GZI5_MANES</name>
<proteinExistence type="predicted"/>
<comment type="caution">
    <text evidence="1">The sequence shown here is derived from an EMBL/GenBank/DDBJ whole genome shotgun (WGS) entry which is preliminary data.</text>
</comment>
<evidence type="ECO:0000313" key="2">
    <source>
        <dbReference type="Proteomes" id="UP000091857"/>
    </source>
</evidence>
<gene>
    <name evidence="1" type="ORF">MANES_10G071662v8</name>
</gene>
<dbReference type="Proteomes" id="UP000091857">
    <property type="component" value="Chromosome 10"/>
</dbReference>
<reference evidence="2" key="1">
    <citation type="journal article" date="2016" name="Nat. Biotechnol.">
        <title>Sequencing wild and cultivated cassava and related species reveals extensive interspecific hybridization and genetic diversity.</title>
        <authorList>
            <person name="Bredeson J.V."/>
            <person name="Lyons J.B."/>
            <person name="Prochnik S.E."/>
            <person name="Wu G.A."/>
            <person name="Ha C.M."/>
            <person name="Edsinger-Gonzales E."/>
            <person name="Grimwood J."/>
            <person name="Schmutz J."/>
            <person name="Rabbi I.Y."/>
            <person name="Egesi C."/>
            <person name="Nauluvula P."/>
            <person name="Lebot V."/>
            <person name="Ndunguru J."/>
            <person name="Mkamilo G."/>
            <person name="Bart R.S."/>
            <person name="Setter T.L."/>
            <person name="Gleadow R.M."/>
            <person name="Kulakow P."/>
            <person name="Ferguson M.E."/>
            <person name="Rounsley S."/>
            <person name="Rokhsar D.S."/>
        </authorList>
    </citation>
    <scope>NUCLEOTIDE SEQUENCE [LARGE SCALE GENOMIC DNA]</scope>
    <source>
        <strain evidence="2">cv. AM560-2</strain>
    </source>
</reference>
<keyword evidence="2" id="KW-1185">Reference proteome</keyword>